<feature type="non-terminal residue" evidence="1">
    <location>
        <position position="1"/>
    </location>
</feature>
<comment type="caution">
    <text evidence="1">The sequence shown here is derived from an EMBL/GenBank/DDBJ whole genome shotgun (WGS) entry which is preliminary data.</text>
</comment>
<protein>
    <submittedName>
        <fullName evidence="1">Uncharacterized protein</fullName>
    </submittedName>
</protein>
<evidence type="ECO:0000313" key="1">
    <source>
        <dbReference type="EMBL" id="TVU37718.1"/>
    </source>
</evidence>
<evidence type="ECO:0000313" key="2">
    <source>
        <dbReference type="Proteomes" id="UP000324897"/>
    </source>
</evidence>
<dbReference type="EMBL" id="RWGY01000007">
    <property type="protein sequence ID" value="TVU37718.1"/>
    <property type="molecule type" value="Genomic_DNA"/>
</dbReference>
<dbReference type="AlphaFoldDB" id="A0A5J9VPL2"/>
<keyword evidence="2" id="KW-1185">Reference proteome</keyword>
<organism evidence="1 2">
    <name type="scientific">Eragrostis curvula</name>
    <name type="common">weeping love grass</name>
    <dbReference type="NCBI Taxonomy" id="38414"/>
    <lineage>
        <taxon>Eukaryota</taxon>
        <taxon>Viridiplantae</taxon>
        <taxon>Streptophyta</taxon>
        <taxon>Embryophyta</taxon>
        <taxon>Tracheophyta</taxon>
        <taxon>Spermatophyta</taxon>
        <taxon>Magnoliopsida</taxon>
        <taxon>Liliopsida</taxon>
        <taxon>Poales</taxon>
        <taxon>Poaceae</taxon>
        <taxon>PACMAD clade</taxon>
        <taxon>Chloridoideae</taxon>
        <taxon>Eragrostideae</taxon>
        <taxon>Eragrostidinae</taxon>
        <taxon>Eragrostis</taxon>
    </lineage>
</organism>
<reference evidence="1 2" key="1">
    <citation type="journal article" date="2019" name="Sci. Rep.">
        <title>A high-quality genome of Eragrostis curvula grass provides insights into Poaceae evolution and supports new strategies to enhance forage quality.</title>
        <authorList>
            <person name="Carballo J."/>
            <person name="Santos B.A.C.M."/>
            <person name="Zappacosta D."/>
            <person name="Garbus I."/>
            <person name="Selva J.P."/>
            <person name="Gallo C.A."/>
            <person name="Diaz A."/>
            <person name="Albertini E."/>
            <person name="Caccamo M."/>
            <person name="Echenique V."/>
        </authorList>
    </citation>
    <scope>NUCLEOTIDE SEQUENCE [LARGE SCALE GENOMIC DNA]</scope>
    <source>
        <strain evidence="2">cv. Victoria</strain>
        <tissue evidence="1">Leaf</tissue>
    </source>
</reference>
<dbReference type="Proteomes" id="UP000324897">
    <property type="component" value="Chromosome 4"/>
</dbReference>
<accession>A0A5J9VPL2</accession>
<proteinExistence type="predicted"/>
<name>A0A5J9VPL2_9POAL</name>
<sequence>MHGASGMDAAPANRPRDT</sequence>
<gene>
    <name evidence="1" type="ORF">EJB05_11048</name>
</gene>